<protein>
    <submittedName>
        <fullName evidence="5">Discoidin domain-containing protein</fullName>
    </submittedName>
</protein>
<feature type="domain" description="F5/8 type C" evidence="3">
    <location>
        <begin position="552"/>
        <end position="692"/>
    </location>
</feature>
<dbReference type="EMBL" id="CP013290">
    <property type="protein sequence ID" value="APH02873.1"/>
    <property type="molecule type" value="Genomic_DNA"/>
</dbReference>
<dbReference type="Gene3D" id="3.20.20.140">
    <property type="entry name" value="Metal-dependent hydrolases"/>
    <property type="match status" value="1"/>
</dbReference>
<evidence type="ECO:0000313" key="5">
    <source>
        <dbReference type="EMBL" id="QOK22842.1"/>
    </source>
</evidence>
<evidence type="ECO:0000259" key="3">
    <source>
        <dbReference type="PROSITE" id="PS50022"/>
    </source>
</evidence>
<name>A0A1L3MKG2_9MICO</name>
<accession>A0A1L3MKG2</accession>
<feature type="chain" id="PRO_5033743789" evidence="2">
    <location>
        <begin position="34"/>
        <end position="692"/>
    </location>
</feature>
<keyword evidence="2" id="KW-0732">Signal</keyword>
<dbReference type="KEGG" id="jte:ASJ30_16130"/>
<dbReference type="InterPro" id="IPR032466">
    <property type="entry name" value="Metal_Hydrolase"/>
</dbReference>
<evidence type="ECO:0000256" key="1">
    <source>
        <dbReference type="SAM" id="MobiDB-lite"/>
    </source>
</evidence>
<reference evidence="5 7" key="2">
    <citation type="submission" date="2020-10" db="EMBL/GenBank/DDBJ databases">
        <title>Janibacter indicus TT2 genome sequence.</title>
        <authorList>
            <person name="Lee K."/>
            <person name="Ganzorig M."/>
        </authorList>
    </citation>
    <scope>NUCLEOTIDE SEQUENCE [LARGE SCALE GENOMIC DNA]</scope>
    <source>
        <strain evidence="5 7">TT2</strain>
    </source>
</reference>
<dbReference type="EMBL" id="CP062789">
    <property type="protein sequence ID" value="QOK22842.1"/>
    <property type="molecule type" value="Genomic_DNA"/>
</dbReference>
<dbReference type="Gene3D" id="2.60.120.260">
    <property type="entry name" value="Galactose-binding domain-like"/>
    <property type="match status" value="1"/>
</dbReference>
<feature type="region of interest" description="Disordered" evidence="1">
    <location>
        <begin position="31"/>
        <end position="64"/>
    </location>
</feature>
<dbReference type="SUPFAM" id="SSF49785">
    <property type="entry name" value="Galactose-binding domain-like"/>
    <property type="match status" value="1"/>
</dbReference>
<organism evidence="4 6">
    <name type="scientific">Janibacter indicus</name>
    <dbReference type="NCBI Taxonomy" id="857417"/>
    <lineage>
        <taxon>Bacteria</taxon>
        <taxon>Bacillati</taxon>
        <taxon>Actinomycetota</taxon>
        <taxon>Actinomycetes</taxon>
        <taxon>Micrococcales</taxon>
        <taxon>Intrasporangiaceae</taxon>
        <taxon>Janibacter</taxon>
    </lineage>
</organism>
<dbReference type="Proteomes" id="UP000593998">
    <property type="component" value="Chromosome"/>
</dbReference>
<sequence length="692" mass="75759">MTAPHRRTRRGLAPFVLLLLVALLGGSATGAGADPQPWYEQSDPLPEDSELGVTGAPSTGTGPKGEVRGLIDAHTHLMSDEGFGGDIVCGKTFSELGIEDALTDCHSHGSDGRTGLIENVTHLEGKGPLDPHDTDLYPTFKDAPTWSSLTHQQMYYRWVERAWRGGQRIMVADTVNNSVLCSLPTQVNTSSCNDMDVVRRQVKKTKELEAFVDARHGGPGKGWFRIAYSPEEARRYVEQGKMAVILGMEVSAPFGCGMTLGVSHCSKAKIDAGLDEAKELGIRSMYLCHKFDNALCGVRFDSGTQGIVVNVGNFLTTGQFWQVERCRTQLHDNTVEGGVIPPKVAELVPGQVLPIYPEGPHCNRRGLTSLGEYALRGMMDRDLMVEIDHQSVKAASRTMEILESEAYPGVISSHSWMDKHFTERVYRLGGFITQYGHGAEEFVEEGHAERPVRQKYDVGYGFGMDMNGFGGTPPPRDDAADTPLVYPFAPVTGSGSVDRQVTGQRIWDYNRDGVAHYGMVPDWVEDMRSNHGTEGQQVVDDLLRGPESYLRTWAATTGWEQGADLTKGAVATASSTEWSLTGKLRPGSAIDDDAATRWSSRWGDDAWWAVDLGTPRIVRRVSLDWEAAHASRYRVQTSLDGQSWTTVATATDGDGGLDTHTISPTSARHVRVVTDERATKHGVSLHEVRVTS</sequence>
<dbReference type="Proteomes" id="UP000182938">
    <property type="component" value="Chromosome"/>
</dbReference>
<keyword evidence="6" id="KW-1185">Reference proteome</keyword>
<dbReference type="AlphaFoldDB" id="A0A1L3MKG2"/>
<dbReference type="RefSeq" id="WP_072626000.1">
    <property type="nucleotide sequence ID" value="NZ_CP013290.1"/>
</dbReference>
<reference evidence="4 6" key="1">
    <citation type="submission" date="2015-11" db="EMBL/GenBank/DDBJ databases">
        <authorList>
            <person name="Zhang Y."/>
            <person name="Guo Z."/>
        </authorList>
    </citation>
    <scope>NUCLEOTIDE SEQUENCE [LARGE SCALE GENOMIC DNA]</scope>
    <source>
        <strain evidence="4 6">YFY001</strain>
    </source>
</reference>
<evidence type="ECO:0000313" key="6">
    <source>
        <dbReference type="Proteomes" id="UP000182938"/>
    </source>
</evidence>
<evidence type="ECO:0000256" key="2">
    <source>
        <dbReference type="SAM" id="SignalP"/>
    </source>
</evidence>
<feature type="signal peptide" evidence="2">
    <location>
        <begin position="1"/>
        <end position="33"/>
    </location>
</feature>
<dbReference type="InterPro" id="IPR008979">
    <property type="entry name" value="Galactose-bd-like_sf"/>
</dbReference>
<evidence type="ECO:0000313" key="7">
    <source>
        <dbReference type="Proteomes" id="UP000593998"/>
    </source>
</evidence>
<dbReference type="Pfam" id="PF00754">
    <property type="entry name" value="F5_F8_type_C"/>
    <property type="match status" value="1"/>
</dbReference>
<dbReference type="PROSITE" id="PS50022">
    <property type="entry name" value="FA58C_3"/>
    <property type="match status" value="1"/>
</dbReference>
<gene>
    <name evidence="4" type="ORF">ASJ30_16130</name>
    <name evidence="5" type="ORF">IGS73_17745</name>
</gene>
<dbReference type="SUPFAM" id="SSF51556">
    <property type="entry name" value="Metallo-dependent hydrolases"/>
    <property type="match status" value="1"/>
</dbReference>
<dbReference type="InterPro" id="IPR000421">
    <property type="entry name" value="FA58C"/>
</dbReference>
<evidence type="ECO:0000313" key="4">
    <source>
        <dbReference type="EMBL" id="APH02873.1"/>
    </source>
</evidence>
<proteinExistence type="predicted"/>